<protein>
    <submittedName>
        <fullName evidence="1">Uncharacterized protein</fullName>
    </submittedName>
</protein>
<reference evidence="2" key="1">
    <citation type="submission" date="2016-10" db="EMBL/GenBank/DDBJ databases">
        <authorList>
            <person name="Varghese N."/>
            <person name="Submissions S."/>
        </authorList>
    </citation>
    <scope>NUCLEOTIDE SEQUENCE [LARGE SCALE GENOMIC DNA]</scope>
    <source>
        <strain evidence="2">DSM 22329</strain>
    </source>
</reference>
<evidence type="ECO:0000313" key="1">
    <source>
        <dbReference type="EMBL" id="SDP40673.1"/>
    </source>
</evidence>
<dbReference type="STRING" id="443156.SAMN04489867_2347"/>
<dbReference type="Proteomes" id="UP000199077">
    <property type="component" value="Chromosome I"/>
</dbReference>
<dbReference type="AlphaFoldDB" id="A0A1H0SG03"/>
<keyword evidence="2" id="KW-1185">Reference proteome</keyword>
<organism evidence="1 2">
    <name type="scientific">Pedococcus dokdonensis</name>
    <dbReference type="NCBI Taxonomy" id="443156"/>
    <lineage>
        <taxon>Bacteria</taxon>
        <taxon>Bacillati</taxon>
        <taxon>Actinomycetota</taxon>
        <taxon>Actinomycetes</taxon>
        <taxon>Micrococcales</taxon>
        <taxon>Intrasporangiaceae</taxon>
        <taxon>Pedococcus</taxon>
    </lineage>
</organism>
<dbReference type="EMBL" id="LT629711">
    <property type="protein sequence ID" value="SDP40673.1"/>
    <property type="molecule type" value="Genomic_DNA"/>
</dbReference>
<dbReference type="RefSeq" id="WP_157693015.1">
    <property type="nucleotide sequence ID" value="NZ_LT629711.1"/>
</dbReference>
<proteinExistence type="predicted"/>
<accession>A0A1H0SG03</accession>
<gene>
    <name evidence="1" type="ORF">SAMN04489867_2347</name>
</gene>
<sequence length="75" mass="8149">MHPLVSGLMADAHREDLLREAEQHRLVRQARGVSKQRLTQWQASVTQIADKVRLLAKPAPAAVAGCAPQPVCCPA</sequence>
<name>A0A1H0SG03_9MICO</name>
<evidence type="ECO:0000313" key="2">
    <source>
        <dbReference type="Proteomes" id="UP000199077"/>
    </source>
</evidence>